<organism evidence="1">
    <name type="scientific">uncultured Sulfurovum sp</name>
    <dbReference type="NCBI Taxonomy" id="269237"/>
    <lineage>
        <taxon>Bacteria</taxon>
        <taxon>Pseudomonadati</taxon>
        <taxon>Campylobacterota</taxon>
        <taxon>Epsilonproteobacteria</taxon>
        <taxon>Campylobacterales</taxon>
        <taxon>Sulfurovaceae</taxon>
        <taxon>Sulfurovum</taxon>
        <taxon>environmental samples</taxon>
    </lineage>
</organism>
<dbReference type="GO" id="GO:0009036">
    <property type="term" value="F:type II site-specific deoxyribonuclease activity"/>
    <property type="evidence" value="ECO:0007669"/>
    <property type="project" value="InterPro"/>
</dbReference>
<sequence length="330" mass="38016">MAYDIQGVLYNSSISSNIIASIVLYPDSEIDVNPSFVSFREEIKNGKAFSPASHLFTIREFKEFLENHKVAVESELEESKEEDLIKDGSYYGKAGNALEKEVVKILNNKEYLKQYNEDKCEEVLFNSLLGQFCNKELNKNNIRSISSTNTVQKLAKGGNAKTDVIITITTNNGESHIKTLSIKRSKATVVSCHDYKYNDFVRVLKIENTKLEEYFKLFQANPTYSAFEKNLPDGFNIKDFEERLTPYIEKLTQWVLTGQHDDINLIDYETQISEYVLIVTNTQVYCNNFMSYINKINSKSKKKFGVPFSWTYPSKQRGKRIQLKMPILID</sequence>
<evidence type="ECO:0000313" key="1">
    <source>
        <dbReference type="EMBL" id="CAA6828614.1"/>
    </source>
</evidence>
<proteinExistence type="predicted"/>
<dbReference type="AlphaFoldDB" id="A0A6S6UFW4"/>
<protein>
    <submittedName>
        <fullName evidence="1">Uncharacterized protein</fullName>
    </submittedName>
</protein>
<dbReference type="GO" id="GO:0003677">
    <property type="term" value="F:DNA binding"/>
    <property type="evidence" value="ECO:0007669"/>
    <property type="project" value="InterPro"/>
</dbReference>
<accession>A0A6S6UFW4</accession>
<dbReference type="GO" id="GO:0009307">
    <property type="term" value="P:DNA restriction-modification system"/>
    <property type="evidence" value="ECO:0007669"/>
    <property type="project" value="InterPro"/>
</dbReference>
<dbReference type="Pfam" id="PF09208">
    <property type="entry name" value="Endonuc-MspI"/>
    <property type="match status" value="1"/>
</dbReference>
<dbReference type="SUPFAM" id="SSF52980">
    <property type="entry name" value="Restriction endonuclease-like"/>
    <property type="match status" value="1"/>
</dbReference>
<dbReference type="InterPro" id="IPR011335">
    <property type="entry name" value="Restrct_endonuc-II-like"/>
</dbReference>
<gene>
    <name evidence="1" type="ORF">HELGO_WM2058</name>
</gene>
<reference evidence="1" key="1">
    <citation type="submission" date="2020-01" db="EMBL/GenBank/DDBJ databases">
        <authorList>
            <person name="Meier V. D."/>
            <person name="Meier V D."/>
        </authorList>
    </citation>
    <scope>NUCLEOTIDE SEQUENCE</scope>
    <source>
        <strain evidence="1">HLG_WM_MAG_01</strain>
    </source>
</reference>
<name>A0A6S6UFW4_9BACT</name>
<dbReference type="InterPro" id="IPR015291">
    <property type="entry name" value="Restrct_endonuc_II_MspI"/>
</dbReference>
<dbReference type="EMBL" id="CACVAS010000170">
    <property type="protein sequence ID" value="CAA6828614.1"/>
    <property type="molecule type" value="Genomic_DNA"/>
</dbReference>